<evidence type="ECO:0000256" key="7">
    <source>
        <dbReference type="ARBA" id="ARBA00022825"/>
    </source>
</evidence>
<protein>
    <recommendedName>
        <fullName evidence="13">Peptidase S1 domain-containing protein</fullName>
    </recommendedName>
</protein>
<dbReference type="PANTHER" id="PTHR24276:SF91">
    <property type="entry name" value="AT26814P-RELATED"/>
    <property type="match status" value="1"/>
</dbReference>
<evidence type="ECO:0000256" key="6">
    <source>
        <dbReference type="ARBA" id="ARBA00022801"/>
    </source>
</evidence>
<dbReference type="Pfam" id="PF00089">
    <property type="entry name" value="Trypsin"/>
    <property type="match status" value="1"/>
</dbReference>
<dbReference type="Proteomes" id="UP000215335">
    <property type="component" value="Unassembled WGS sequence"/>
</dbReference>
<dbReference type="InterPro" id="IPR050430">
    <property type="entry name" value="Peptidase_S1"/>
</dbReference>
<dbReference type="OrthoDB" id="10059102at2759"/>
<comment type="similarity">
    <text evidence="2">Belongs to the peptidase S1 family.</text>
</comment>
<feature type="compositionally biased region" description="Basic and acidic residues" evidence="11">
    <location>
        <begin position="82"/>
        <end position="98"/>
    </location>
</feature>
<evidence type="ECO:0000313" key="14">
    <source>
        <dbReference type="EMBL" id="OXU19863.1"/>
    </source>
</evidence>
<keyword evidence="4 10" id="KW-0645">Protease</keyword>
<comment type="caution">
    <text evidence="14">The sequence shown here is derived from an EMBL/GenBank/DDBJ whole genome shotgun (WGS) entry which is preliminary data.</text>
</comment>
<keyword evidence="8" id="KW-1015">Disulfide bond</keyword>
<dbReference type="GO" id="GO:0006508">
    <property type="term" value="P:proteolysis"/>
    <property type="evidence" value="ECO:0007669"/>
    <property type="project" value="UniProtKB-KW"/>
</dbReference>
<keyword evidence="5 12" id="KW-0732">Signal</keyword>
<gene>
    <name evidence="14" type="ORF">TSAR_003979</name>
</gene>
<evidence type="ECO:0000256" key="11">
    <source>
        <dbReference type="SAM" id="MobiDB-lite"/>
    </source>
</evidence>
<dbReference type="PROSITE" id="PS00134">
    <property type="entry name" value="TRYPSIN_HIS"/>
    <property type="match status" value="1"/>
</dbReference>
<dbReference type="InterPro" id="IPR033116">
    <property type="entry name" value="TRYPSIN_SER"/>
</dbReference>
<dbReference type="SUPFAM" id="SSF50494">
    <property type="entry name" value="Trypsin-like serine proteases"/>
    <property type="match status" value="1"/>
</dbReference>
<evidence type="ECO:0000256" key="8">
    <source>
        <dbReference type="ARBA" id="ARBA00023157"/>
    </source>
</evidence>
<dbReference type="STRING" id="543379.A0A232ENB6"/>
<dbReference type="FunFam" id="2.40.10.10:FF:000054">
    <property type="entry name" value="Complement C1r subcomponent"/>
    <property type="match status" value="1"/>
</dbReference>
<dbReference type="AlphaFoldDB" id="A0A232ENB6"/>
<evidence type="ECO:0000256" key="9">
    <source>
        <dbReference type="ARBA" id="ARBA00023180"/>
    </source>
</evidence>
<feature type="region of interest" description="Disordered" evidence="11">
    <location>
        <begin position="69"/>
        <end position="110"/>
    </location>
</feature>
<evidence type="ECO:0000256" key="1">
    <source>
        <dbReference type="ARBA" id="ARBA00004613"/>
    </source>
</evidence>
<dbReference type="InterPro" id="IPR001254">
    <property type="entry name" value="Trypsin_dom"/>
</dbReference>
<dbReference type="SMART" id="SM00020">
    <property type="entry name" value="Tryp_SPc"/>
    <property type="match status" value="1"/>
</dbReference>
<feature type="domain" description="Peptidase S1" evidence="13">
    <location>
        <begin position="186"/>
        <end position="399"/>
    </location>
</feature>
<dbReference type="PANTHER" id="PTHR24276">
    <property type="entry name" value="POLYSERASE-RELATED"/>
    <property type="match status" value="1"/>
</dbReference>
<dbReference type="GO" id="GO:0004252">
    <property type="term" value="F:serine-type endopeptidase activity"/>
    <property type="evidence" value="ECO:0007669"/>
    <property type="project" value="InterPro"/>
</dbReference>
<evidence type="ECO:0000256" key="5">
    <source>
        <dbReference type="ARBA" id="ARBA00022729"/>
    </source>
</evidence>
<feature type="signal peptide" evidence="12">
    <location>
        <begin position="1"/>
        <end position="24"/>
    </location>
</feature>
<dbReference type="PROSITE" id="PS00135">
    <property type="entry name" value="TRYPSIN_SER"/>
    <property type="match status" value="1"/>
</dbReference>
<dbReference type="PRINTS" id="PR00722">
    <property type="entry name" value="CHYMOTRYPSIN"/>
</dbReference>
<evidence type="ECO:0000256" key="3">
    <source>
        <dbReference type="ARBA" id="ARBA00022525"/>
    </source>
</evidence>
<evidence type="ECO:0000259" key="13">
    <source>
        <dbReference type="PROSITE" id="PS50240"/>
    </source>
</evidence>
<name>A0A232ENB6_9HYME</name>
<evidence type="ECO:0000256" key="10">
    <source>
        <dbReference type="RuleBase" id="RU363034"/>
    </source>
</evidence>
<comment type="subcellular location">
    <subcellularLocation>
        <location evidence="1">Secreted</location>
    </subcellularLocation>
</comment>
<evidence type="ECO:0000256" key="4">
    <source>
        <dbReference type="ARBA" id="ARBA00022670"/>
    </source>
</evidence>
<keyword evidence="6 10" id="KW-0378">Hydrolase</keyword>
<dbReference type="InterPro" id="IPR043504">
    <property type="entry name" value="Peptidase_S1_PA_chymotrypsin"/>
</dbReference>
<dbReference type="GO" id="GO:0005576">
    <property type="term" value="C:extracellular region"/>
    <property type="evidence" value="ECO:0007669"/>
    <property type="project" value="UniProtKB-SubCell"/>
</dbReference>
<dbReference type="PROSITE" id="PS50240">
    <property type="entry name" value="TRYPSIN_DOM"/>
    <property type="match status" value="1"/>
</dbReference>
<proteinExistence type="inferred from homology"/>
<keyword evidence="15" id="KW-1185">Reference proteome</keyword>
<keyword evidence="9" id="KW-0325">Glycoprotein</keyword>
<dbReference type="InterPro" id="IPR001314">
    <property type="entry name" value="Peptidase_S1A"/>
</dbReference>
<keyword evidence="3" id="KW-0964">Secreted</keyword>
<dbReference type="InterPro" id="IPR018114">
    <property type="entry name" value="TRYPSIN_HIS"/>
</dbReference>
<organism evidence="14 15">
    <name type="scientific">Trichomalopsis sarcophagae</name>
    <dbReference type="NCBI Taxonomy" id="543379"/>
    <lineage>
        <taxon>Eukaryota</taxon>
        <taxon>Metazoa</taxon>
        <taxon>Ecdysozoa</taxon>
        <taxon>Arthropoda</taxon>
        <taxon>Hexapoda</taxon>
        <taxon>Insecta</taxon>
        <taxon>Pterygota</taxon>
        <taxon>Neoptera</taxon>
        <taxon>Endopterygota</taxon>
        <taxon>Hymenoptera</taxon>
        <taxon>Apocrita</taxon>
        <taxon>Proctotrupomorpha</taxon>
        <taxon>Chalcidoidea</taxon>
        <taxon>Pteromalidae</taxon>
        <taxon>Pteromalinae</taxon>
        <taxon>Trichomalopsis</taxon>
    </lineage>
</organism>
<feature type="chain" id="PRO_5012601810" description="Peptidase S1 domain-containing protein" evidence="12">
    <location>
        <begin position="25"/>
        <end position="400"/>
    </location>
</feature>
<dbReference type="Gene3D" id="2.40.10.10">
    <property type="entry name" value="Trypsin-like serine proteases"/>
    <property type="match status" value="1"/>
</dbReference>
<dbReference type="InterPro" id="IPR009003">
    <property type="entry name" value="Peptidase_S1_PA"/>
</dbReference>
<accession>A0A232ENB6</accession>
<reference evidence="14 15" key="1">
    <citation type="journal article" date="2017" name="Curr. Biol.">
        <title>The Evolution of Venom by Co-option of Single-Copy Genes.</title>
        <authorList>
            <person name="Martinson E.O."/>
            <person name="Mrinalini"/>
            <person name="Kelkar Y.D."/>
            <person name="Chang C.H."/>
            <person name="Werren J.H."/>
        </authorList>
    </citation>
    <scope>NUCLEOTIDE SEQUENCE [LARGE SCALE GENOMIC DNA]</scope>
    <source>
        <strain evidence="14 15">Alberta</strain>
        <tissue evidence="14">Whole body</tissue>
    </source>
</reference>
<dbReference type="CDD" id="cd00190">
    <property type="entry name" value="Tryp_SPc"/>
    <property type="match status" value="1"/>
</dbReference>
<evidence type="ECO:0000256" key="2">
    <source>
        <dbReference type="ARBA" id="ARBA00007664"/>
    </source>
</evidence>
<evidence type="ECO:0000256" key="12">
    <source>
        <dbReference type="SAM" id="SignalP"/>
    </source>
</evidence>
<evidence type="ECO:0000313" key="15">
    <source>
        <dbReference type="Proteomes" id="UP000215335"/>
    </source>
</evidence>
<sequence>MLAKAVGFSLWILLSFTIFRVSRATEPEEDSNAYCDDEYRSKYIVTKSLFPLGQKVPVVNYSISSRSHHDGTGALTGSKNASSRDNDSDYDHCQDRPRNNRRSLATGHRRSSSDEFSTWKSIVGNGSSSDDRKKHRPISILIKAVIGIDLERSVSNELTMNLEKSRRKRTLEAWEGENTCRPGRRVIGGSAAKDIEDLPYMVFVDSGCGGSVIGDSWILTASHCINPDGPVYVYAGSLKLHGGCRHKIERIVKHPKYDEKLFIFDVALLKLFQPLIFSPAIKAIPMSLETPRPGDCGLVSGWGATMLNGTMVYDMRTTLIPVVAKRRCSMFKNIGEGQFCAGFRDAQSDTCQGDSGGPFVVNGSIVGIVSYGYKCAIPETPGVYVDVAYFRRWIENVTGI</sequence>
<keyword evidence="7 10" id="KW-0720">Serine protease</keyword>
<dbReference type="FunFam" id="2.40.10.10:FF:000068">
    <property type="entry name" value="transmembrane protease serine 2"/>
    <property type="match status" value="1"/>
</dbReference>
<dbReference type="EMBL" id="NNAY01003177">
    <property type="protein sequence ID" value="OXU19863.1"/>
    <property type="molecule type" value="Genomic_DNA"/>
</dbReference>